<organism evidence="1 2">
    <name type="scientific">Bremia lactucae</name>
    <name type="common">Lettuce downy mildew</name>
    <dbReference type="NCBI Taxonomy" id="4779"/>
    <lineage>
        <taxon>Eukaryota</taxon>
        <taxon>Sar</taxon>
        <taxon>Stramenopiles</taxon>
        <taxon>Oomycota</taxon>
        <taxon>Peronosporomycetes</taxon>
        <taxon>Peronosporales</taxon>
        <taxon>Peronosporaceae</taxon>
        <taxon>Bremia</taxon>
    </lineage>
</organism>
<sequence>MTAERLEGTEAAKILRLAKANISSGGARKIPMIATETLIKMKSAADWMQKGAMQLNLIDVSKALTVLPTF</sequence>
<dbReference type="EMBL" id="SHOA02000001">
    <property type="protein sequence ID" value="TDH72964.1"/>
    <property type="molecule type" value="Genomic_DNA"/>
</dbReference>
<comment type="caution">
    <text evidence="1">The sequence shown here is derived from an EMBL/GenBank/DDBJ whole genome shotgun (WGS) entry which is preliminary data.</text>
</comment>
<keyword evidence="2" id="KW-1185">Reference proteome</keyword>
<evidence type="ECO:0000313" key="1">
    <source>
        <dbReference type="EMBL" id="TDH72964.1"/>
    </source>
</evidence>
<dbReference type="RefSeq" id="XP_067822463.1">
    <property type="nucleotide sequence ID" value="XM_067964230.1"/>
</dbReference>
<protein>
    <submittedName>
        <fullName evidence="1">Uncharacterized protein</fullName>
    </submittedName>
</protein>
<dbReference type="AlphaFoldDB" id="A0A976IJG8"/>
<dbReference type="GeneID" id="94349901"/>
<dbReference type="KEGG" id="blac:94349901"/>
<evidence type="ECO:0000313" key="2">
    <source>
        <dbReference type="Proteomes" id="UP000294530"/>
    </source>
</evidence>
<reference evidence="1 2" key="1">
    <citation type="journal article" date="2021" name="Genome Biol.">
        <title>AFLAP: assembly-free linkage analysis pipeline using k-mers from genome sequencing data.</title>
        <authorList>
            <person name="Fletcher K."/>
            <person name="Zhang L."/>
            <person name="Gil J."/>
            <person name="Han R."/>
            <person name="Cavanaugh K."/>
            <person name="Michelmore R."/>
        </authorList>
    </citation>
    <scope>NUCLEOTIDE SEQUENCE [LARGE SCALE GENOMIC DNA]</scope>
    <source>
        <strain evidence="1 2">SF5</strain>
    </source>
</reference>
<proteinExistence type="predicted"/>
<dbReference type="Proteomes" id="UP000294530">
    <property type="component" value="Unassembled WGS sequence"/>
</dbReference>
<name>A0A976IJG8_BRELC</name>
<gene>
    <name evidence="1" type="ORF">CCR75_006159</name>
</gene>
<accession>A0A976IJG8</accession>